<evidence type="ECO:0000256" key="1">
    <source>
        <dbReference type="ARBA" id="ARBA00023015"/>
    </source>
</evidence>
<dbReference type="PROSITE" id="PS00041">
    <property type="entry name" value="HTH_ARAC_FAMILY_1"/>
    <property type="match status" value="1"/>
</dbReference>
<keyword evidence="6" id="KW-1185">Reference proteome</keyword>
<proteinExistence type="predicted"/>
<evidence type="ECO:0000256" key="2">
    <source>
        <dbReference type="ARBA" id="ARBA00023125"/>
    </source>
</evidence>
<keyword evidence="1" id="KW-0805">Transcription regulation</keyword>
<dbReference type="PANTHER" id="PTHR43280">
    <property type="entry name" value="ARAC-FAMILY TRANSCRIPTIONAL REGULATOR"/>
    <property type="match status" value="1"/>
</dbReference>
<keyword evidence="3" id="KW-0804">Transcription</keyword>
<gene>
    <name evidence="5" type="ORF">J2Z60_000296</name>
</gene>
<keyword evidence="2" id="KW-0238">DNA-binding</keyword>
<evidence type="ECO:0000313" key="6">
    <source>
        <dbReference type="Proteomes" id="UP001519292"/>
    </source>
</evidence>
<dbReference type="EMBL" id="JAGGLU010000001">
    <property type="protein sequence ID" value="MBP2057134.1"/>
    <property type="molecule type" value="Genomic_DNA"/>
</dbReference>
<sequence>MKIEDILTTYHQGTSLNLYLLNSKDLLIKNFSNPLAPHLNKKMIPQIKSKNHLELSIKLLDDQSSIGYFSYQNFEIIALNTNFTINGNGNYDRLAPLLGFQQFLCLLKSLYFMIYQKWPIIHSKSKTIKIGENISTISEHTPTYKGYLAEKEMLNSVTAGNLELFNKRFRNFTQVGNFGSFTSQKLRNEKDMAIAATTLYTRAAIKGGLAIAQAYNLSDKIIQQIEKDTVISNYYEYTRAIGEIFIIRVQRVKRKNLTSIVYHAQEYIHENFMQIEKIDEVAQEVNCSLSYLQHLFSKETGQTIIHAINQEKINLSKHELIFTSKSLAQIAADCGFHSQAIFSTTFKRFEDITPLKFRKSYE</sequence>
<evidence type="ECO:0000259" key="4">
    <source>
        <dbReference type="PROSITE" id="PS01124"/>
    </source>
</evidence>
<dbReference type="SMART" id="SM00342">
    <property type="entry name" value="HTH_ARAC"/>
    <property type="match status" value="1"/>
</dbReference>
<dbReference type="InterPro" id="IPR018060">
    <property type="entry name" value="HTH_AraC"/>
</dbReference>
<dbReference type="PANTHER" id="PTHR43280:SF2">
    <property type="entry name" value="HTH-TYPE TRANSCRIPTIONAL REGULATOR EXSA"/>
    <property type="match status" value="1"/>
</dbReference>
<dbReference type="Gene3D" id="1.10.10.60">
    <property type="entry name" value="Homeodomain-like"/>
    <property type="match status" value="2"/>
</dbReference>
<comment type="caution">
    <text evidence="5">The sequence shown here is derived from an EMBL/GenBank/DDBJ whole genome shotgun (WGS) entry which is preliminary data.</text>
</comment>
<dbReference type="Pfam" id="PF12833">
    <property type="entry name" value="HTH_18"/>
    <property type="match status" value="1"/>
</dbReference>
<accession>A0ABS4MBU1</accession>
<organism evidence="5 6">
    <name type="scientific">Lactobacillus colini</name>
    <dbReference type="NCBI Taxonomy" id="1819254"/>
    <lineage>
        <taxon>Bacteria</taxon>
        <taxon>Bacillati</taxon>
        <taxon>Bacillota</taxon>
        <taxon>Bacilli</taxon>
        <taxon>Lactobacillales</taxon>
        <taxon>Lactobacillaceae</taxon>
        <taxon>Lactobacillus</taxon>
    </lineage>
</organism>
<reference evidence="5 6" key="1">
    <citation type="submission" date="2021-03" db="EMBL/GenBank/DDBJ databases">
        <title>Genomic Encyclopedia of Type Strains, Phase IV (KMG-IV): sequencing the most valuable type-strain genomes for metagenomic binning, comparative biology and taxonomic classification.</title>
        <authorList>
            <person name="Goeker M."/>
        </authorList>
    </citation>
    <scope>NUCLEOTIDE SEQUENCE [LARGE SCALE GENOMIC DNA]</scope>
    <source>
        <strain evidence="5 6">DSM 101872</strain>
    </source>
</reference>
<dbReference type="PROSITE" id="PS01124">
    <property type="entry name" value="HTH_ARAC_FAMILY_2"/>
    <property type="match status" value="1"/>
</dbReference>
<dbReference type="InterPro" id="IPR009057">
    <property type="entry name" value="Homeodomain-like_sf"/>
</dbReference>
<protein>
    <submittedName>
        <fullName evidence="5">AraC-like DNA-binding protein</fullName>
    </submittedName>
</protein>
<evidence type="ECO:0000313" key="5">
    <source>
        <dbReference type="EMBL" id="MBP2057134.1"/>
    </source>
</evidence>
<name>A0ABS4MBU1_9LACO</name>
<feature type="domain" description="HTH araC/xylS-type" evidence="4">
    <location>
        <begin position="262"/>
        <end position="360"/>
    </location>
</feature>
<evidence type="ECO:0000256" key="3">
    <source>
        <dbReference type="ARBA" id="ARBA00023163"/>
    </source>
</evidence>
<dbReference type="SUPFAM" id="SSF46689">
    <property type="entry name" value="Homeodomain-like"/>
    <property type="match status" value="2"/>
</dbReference>
<dbReference type="InterPro" id="IPR018062">
    <property type="entry name" value="HTH_AraC-typ_CS"/>
</dbReference>
<dbReference type="Proteomes" id="UP001519292">
    <property type="component" value="Unassembled WGS sequence"/>
</dbReference>
<dbReference type="RefSeq" id="WP_209685677.1">
    <property type="nucleotide sequence ID" value="NZ_JAGGLU010000001.1"/>
</dbReference>